<proteinExistence type="predicted"/>
<name>A0A2M4D404_ANODA</name>
<sequence>MRPSPVAFVAFLIASSALRFRRKADLMSLLYSRSLCIGDIGGRAGSATVGNVNNLRQRTGNGGGLLMVVSLLLAS</sequence>
<reference evidence="1" key="1">
    <citation type="submission" date="2018-01" db="EMBL/GenBank/DDBJ databases">
        <title>An insight into the sialome of Amazonian anophelines.</title>
        <authorList>
            <person name="Ribeiro J.M."/>
            <person name="Scarpassa V."/>
            <person name="Calvo E."/>
        </authorList>
    </citation>
    <scope>NUCLEOTIDE SEQUENCE</scope>
</reference>
<accession>A0A2M4D404</accession>
<evidence type="ECO:0000313" key="1">
    <source>
        <dbReference type="EMBL" id="MBW72231.1"/>
    </source>
</evidence>
<dbReference type="EMBL" id="GGFL01008053">
    <property type="protein sequence ID" value="MBW72231.1"/>
    <property type="molecule type" value="Transcribed_RNA"/>
</dbReference>
<dbReference type="AlphaFoldDB" id="A0A2M4D404"/>
<organism evidence="1">
    <name type="scientific">Anopheles darlingi</name>
    <name type="common">Mosquito</name>
    <dbReference type="NCBI Taxonomy" id="43151"/>
    <lineage>
        <taxon>Eukaryota</taxon>
        <taxon>Metazoa</taxon>
        <taxon>Ecdysozoa</taxon>
        <taxon>Arthropoda</taxon>
        <taxon>Hexapoda</taxon>
        <taxon>Insecta</taxon>
        <taxon>Pterygota</taxon>
        <taxon>Neoptera</taxon>
        <taxon>Endopterygota</taxon>
        <taxon>Diptera</taxon>
        <taxon>Nematocera</taxon>
        <taxon>Culicoidea</taxon>
        <taxon>Culicidae</taxon>
        <taxon>Anophelinae</taxon>
        <taxon>Anopheles</taxon>
    </lineage>
</organism>
<protein>
    <submittedName>
        <fullName evidence="1">Putative secreted protein</fullName>
    </submittedName>
</protein>